<evidence type="ECO:0000313" key="4">
    <source>
        <dbReference type="EMBL" id="AYB42678.1"/>
    </source>
</evidence>
<keyword evidence="5" id="KW-1185">Reference proteome</keyword>
<dbReference type="GO" id="GO:0004792">
    <property type="term" value="F:thiosulfate-cyanide sulfurtransferase activity"/>
    <property type="evidence" value="ECO:0007669"/>
    <property type="project" value="TreeGrafter"/>
</dbReference>
<dbReference type="PANTHER" id="PTHR11364">
    <property type="entry name" value="THIOSULFATE SULFERTANSFERASE"/>
    <property type="match status" value="1"/>
</dbReference>
<name>A0A385TI62_PAELA</name>
<dbReference type="PANTHER" id="PTHR11364:SF27">
    <property type="entry name" value="SULFURTRANSFERASE"/>
    <property type="match status" value="1"/>
</dbReference>
<dbReference type="Gene3D" id="3.40.250.10">
    <property type="entry name" value="Rhodanese-like domain"/>
    <property type="match status" value="2"/>
</dbReference>
<dbReference type="CDD" id="cd01448">
    <property type="entry name" value="TST_Repeat_1"/>
    <property type="match status" value="1"/>
</dbReference>
<dbReference type="SMART" id="SM00450">
    <property type="entry name" value="RHOD"/>
    <property type="match status" value="2"/>
</dbReference>
<evidence type="ECO:0000259" key="3">
    <source>
        <dbReference type="PROSITE" id="PS50206"/>
    </source>
</evidence>
<dbReference type="RefSeq" id="WP_119846775.1">
    <property type="nucleotide sequence ID" value="NZ_CP032412.1"/>
</dbReference>
<dbReference type="Proteomes" id="UP000266552">
    <property type="component" value="Chromosome"/>
</dbReference>
<dbReference type="InterPro" id="IPR001763">
    <property type="entry name" value="Rhodanese-like_dom"/>
</dbReference>
<dbReference type="AlphaFoldDB" id="A0A385TI62"/>
<organism evidence="4 5">
    <name type="scientific">Paenibacillus lautus</name>
    <name type="common">Bacillus lautus</name>
    <dbReference type="NCBI Taxonomy" id="1401"/>
    <lineage>
        <taxon>Bacteria</taxon>
        <taxon>Bacillati</taxon>
        <taxon>Bacillota</taxon>
        <taxon>Bacilli</taxon>
        <taxon>Bacillales</taxon>
        <taxon>Paenibacillaceae</taxon>
        <taxon>Paenibacillus</taxon>
    </lineage>
</organism>
<keyword evidence="1 4" id="KW-0808">Transferase</keyword>
<dbReference type="PROSITE" id="PS50206">
    <property type="entry name" value="RHODANESE_3"/>
    <property type="match status" value="2"/>
</dbReference>
<evidence type="ECO:0000256" key="2">
    <source>
        <dbReference type="ARBA" id="ARBA00022737"/>
    </source>
</evidence>
<proteinExistence type="predicted"/>
<dbReference type="Pfam" id="PF00581">
    <property type="entry name" value="Rhodanese"/>
    <property type="match status" value="2"/>
</dbReference>
<protein>
    <submittedName>
        <fullName evidence="4">Sulfurtransferase</fullName>
    </submittedName>
</protein>
<keyword evidence="2" id="KW-0677">Repeat</keyword>
<evidence type="ECO:0000313" key="5">
    <source>
        <dbReference type="Proteomes" id="UP000266552"/>
    </source>
</evidence>
<feature type="domain" description="Rhodanese" evidence="3">
    <location>
        <begin position="164"/>
        <end position="274"/>
    </location>
</feature>
<dbReference type="InterPro" id="IPR036873">
    <property type="entry name" value="Rhodanese-like_dom_sf"/>
</dbReference>
<gene>
    <name evidence="4" type="ORF">D5F53_04990</name>
</gene>
<sequence length="281" mass="31357">MNNIVTMKWLLARLYEPDLVIVDCRFALGKPESGRASYEESHIPRAVYLDLEKDLSSPITEHGGRHPLPDLDHLAQRLGQSGIQSSSRVVIYDDQGGAMASRLWWLLKYTGHEQAYVLDEGFTAWKNASYPVTDEQPVVIPVTYGIHLKPDKLVRVDEVRKASQQGSQTLIDSREPRRYAGLEEPIDTKAGHIPGAVNYFWKGVLDDSGHWKDAEAIREHFSDIPQDAEIIVYCGSGVTACPNVLALEEAGYGNVKLYAGSWSDWISYEENPVATGDESLD</sequence>
<reference evidence="4 5" key="1">
    <citation type="submission" date="2018-09" db="EMBL/GenBank/DDBJ databases">
        <title>Genome Sequence of Paenibacillus lautus Strain E7593-69, Azo Dye-Degrading Bacteria, Isolated from Commercial Tattoo Inks.</title>
        <authorList>
            <person name="Nho S.W."/>
            <person name="Kim S.-J."/>
            <person name="Kweon O."/>
            <person name="Cerniglia C.E."/>
        </authorList>
    </citation>
    <scope>NUCLEOTIDE SEQUENCE [LARGE SCALE GENOMIC DNA]</scope>
    <source>
        <strain evidence="4 5">E7593-69</strain>
    </source>
</reference>
<dbReference type="EMBL" id="CP032412">
    <property type="protein sequence ID" value="AYB42678.1"/>
    <property type="molecule type" value="Genomic_DNA"/>
</dbReference>
<dbReference type="FunFam" id="3.40.250.10:FF:000035">
    <property type="entry name" value="Thiosulfate sulfurtransferase"/>
    <property type="match status" value="1"/>
</dbReference>
<dbReference type="InterPro" id="IPR045078">
    <property type="entry name" value="TST/MPST-like"/>
</dbReference>
<accession>A0A385TI62</accession>
<dbReference type="SUPFAM" id="SSF52821">
    <property type="entry name" value="Rhodanese/Cell cycle control phosphatase"/>
    <property type="match status" value="2"/>
</dbReference>
<dbReference type="KEGG" id="plw:D5F53_04990"/>
<dbReference type="CDD" id="cd01449">
    <property type="entry name" value="TST_Repeat_2"/>
    <property type="match status" value="1"/>
</dbReference>
<evidence type="ECO:0000256" key="1">
    <source>
        <dbReference type="ARBA" id="ARBA00022679"/>
    </source>
</evidence>
<feature type="domain" description="Rhodanese" evidence="3">
    <location>
        <begin position="15"/>
        <end position="134"/>
    </location>
</feature>